<dbReference type="GO" id="GO:0005886">
    <property type="term" value="C:plasma membrane"/>
    <property type="evidence" value="ECO:0007669"/>
    <property type="project" value="UniProtKB-SubCell"/>
</dbReference>
<dbReference type="CDD" id="cd00761">
    <property type="entry name" value="Glyco_tranf_GTA_type"/>
    <property type="match status" value="1"/>
</dbReference>
<keyword evidence="4 8" id="KW-0808">Transferase</keyword>
<sequence>MDLVSVIISVHNKEDYIERCLQSVVEQTHQNLEIIVINDASTDKSKFIIEQFTRKYAHVYMYQLKKQSGVAKARNLGVNKATGDYIYFLDADDFITPYTLELFLKHIGPYNTIAGKIFRNNVEIPESIEDVQVHFYTKGQKTKALRGRTSVNILIKRSFIKMHKLRFDQKVDFFSDITFSIPAIVKVKTLPMIDIPTYIKGDCYEPIENPTLTLLDDREKIGDFLYVYNKMKDSYGKYVSISRYLDRQLMNFYFKNIRKCVAPNTDVWMRWFNVLSESMNKLENSLVQKRNFFERKEIAAIQEGKANAAQKWMKRKDTYVSWKKAFKTRQDLYKEVYHSFLTKLPLKRDRVVFESFAGKSYSCNPRYIYEEMLKQCPDMKFIWIFNDTKKDIPGSAKKVKRLSWRYYYYMATSKYWVANARMPAFLEKRPETIYLQTWHGTPLKKLASDMKEVHMPGTTTEKYKRNFFNESRKWDYLVSPNDYSTEIFKRAFKFEKETLDVGYPRNDLLYHPKEEQTQIAKDIKKKIGIPTDKKVVLYAPTWRDDEFYEKGKYKFNLKLDLQEMQRRLGDKYVVALRMHYLIAENIDISGLEEFVYNLSNYEDIAELYVISDVLITDYSSVFFDYSNLGKPILFFTYDIDKYRDTLRGFYFNFAEEAPGPLLKTSNEVIDAIENIEEIEAEYKGKFDQFHNRFCHLDDGNAAKNIVQKVFKRSM</sequence>
<evidence type="ECO:0000256" key="3">
    <source>
        <dbReference type="ARBA" id="ARBA00022475"/>
    </source>
</evidence>
<evidence type="ECO:0000313" key="9">
    <source>
        <dbReference type="Proteomes" id="UP000035350"/>
    </source>
</evidence>
<dbReference type="PANTHER" id="PTHR37316">
    <property type="entry name" value="TEICHOIC ACID GLYCEROL-PHOSPHATE PRIMASE"/>
    <property type="match status" value="1"/>
</dbReference>
<comment type="subcellular location">
    <subcellularLocation>
        <location evidence="1">Cell membrane</location>
        <topology evidence="1">Peripheral membrane protein</topology>
    </subcellularLocation>
</comment>
<reference evidence="8 9" key="1">
    <citation type="journal article" date="2015" name="Genome Announc.">
        <title>Next-Generation Whole-Genome Sequencing of Eight Strains of Bacillus cereus, Isolated from Food.</title>
        <authorList>
            <person name="Krawczyk A.O."/>
            <person name="de Jong A."/>
            <person name="Eijlander R.T."/>
            <person name="Berendsen E.M."/>
            <person name="Holsappel S."/>
            <person name="Wells-Bennik M.H."/>
            <person name="Kuipers O.P."/>
        </authorList>
    </citation>
    <scope>NUCLEOTIDE SEQUENCE [LARGE SCALE GENOMIC DNA]</scope>
    <source>
        <strain evidence="8 9">B4147</strain>
    </source>
</reference>
<dbReference type="Proteomes" id="UP000035350">
    <property type="component" value="Unassembled WGS sequence"/>
</dbReference>
<dbReference type="Gene3D" id="3.40.50.12580">
    <property type="match status" value="1"/>
</dbReference>
<evidence type="ECO:0000313" key="8">
    <source>
        <dbReference type="EMBL" id="KKZ91795.1"/>
    </source>
</evidence>
<evidence type="ECO:0000259" key="7">
    <source>
        <dbReference type="Pfam" id="PF00535"/>
    </source>
</evidence>
<gene>
    <name evidence="8" type="ORF">B4147_5608</name>
</gene>
<dbReference type="Pfam" id="PF04464">
    <property type="entry name" value="Glyphos_transf"/>
    <property type="match status" value="1"/>
</dbReference>
<dbReference type="AlphaFoldDB" id="A0A0G8BWB7"/>
<keyword evidence="5" id="KW-0777">Teichoic acid biosynthesis</keyword>
<evidence type="ECO:0000256" key="5">
    <source>
        <dbReference type="ARBA" id="ARBA00022944"/>
    </source>
</evidence>
<organism evidence="8 9">
    <name type="scientific">Bacillus wiedmannii</name>
    <dbReference type="NCBI Taxonomy" id="1890302"/>
    <lineage>
        <taxon>Bacteria</taxon>
        <taxon>Bacillati</taxon>
        <taxon>Bacillota</taxon>
        <taxon>Bacilli</taxon>
        <taxon>Bacillales</taxon>
        <taxon>Bacillaceae</taxon>
        <taxon>Bacillus</taxon>
        <taxon>Bacillus cereus group</taxon>
    </lineage>
</organism>
<dbReference type="GO" id="GO:0019350">
    <property type="term" value="P:teichoic acid biosynthetic process"/>
    <property type="evidence" value="ECO:0007669"/>
    <property type="project" value="UniProtKB-KW"/>
</dbReference>
<dbReference type="RefSeq" id="WP_046960125.1">
    <property type="nucleotide sequence ID" value="NZ_LCYN01000032.1"/>
</dbReference>
<proteinExistence type="inferred from homology"/>
<protein>
    <submittedName>
        <fullName evidence="8">CDP-glycerol:poly(Glycerophosphate) glycerophosphotransferase</fullName>
        <ecNumber evidence="8">2.7.8.12</ecNumber>
    </submittedName>
</protein>
<dbReference type="InterPro" id="IPR029044">
    <property type="entry name" value="Nucleotide-diphossugar_trans"/>
</dbReference>
<dbReference type="InterPro" id="IPR007554">
    <property type="entry name" value="Glycerophosphate_synth"/>
</dbReference>
<dbReference type="Gene3D" id="3.90.550.10">
    <property type="entry name" value="Spore Coat Polysaccharide Biosynthesis Protein SpsA, Chain A"/>
    <property type="match status" value="1"/>
</dbReference>
<evidence type="ECO:0000256" key="6">
    <source>
        <dbReference type="ARBA" id="ARBA00023136"/>
    </source>
</evidence>
<dbReference type="Gene3D" id="3.40.50.11820">
    <property type="match status" value="1"/>
</dbReference>
<dbReference type="SUPFAM" id="SSF53756">
    <property type="entry name" value="UDP-Glycosyltransferase/glycogen phosphorylase"/>
    <property type="match status" value="1"/>
</dbReference>
<dbReference type="InterPro" id="IPR043148">
    <property type="entry name" value="TagF_C"/>
</dbReference>
<reference evidence="9" key="2">
    <citation type="submission" date="2015-04" db="EMBL/GenBank/DDBJ databases">
        <title>Draft Genome Sequences of Eight Spore-Forming Food Isolates of Bacillus cereus Genome sequencing.</title>
        <authorList>
            <person name="Krawcyk A.O."/>
            <person name="de Jong A."/>
            <person name="Eijlander R.T."/>
            <person name="Berendsen E.M."/>
            <person name="Holsappel S."/>
            <person name="Wells-Bennik M."/>
            <person name="Kuipers O.P."/>
        </authorList>
    </citation>
    <scope>NUCLEOTIDE SEQUENCE [LARGE SCALE GENOMIC DNA]</scope>
    <source>
        <strain evidence="9">B4147</strain>
    </source>
</reference>
<accession>A0A0G8BWB7</accession>
<dbReference type="Pfam" id="PF00535">
    <property type="entry name" value="Glycos_transf_2"/>
    <property type="match status" value="1"/>
</dbReference>
<comment type="caution">
    <text evidence="8">The sequence shown here is derived from an EMBL/GenBank/DDBJ whole genome shotgun (WGS) entry which is preliminary data.</text>
</comment>
<dbReference type="EMBL" id="LCYN01000032">
    <property type="protein sequence ID" value="KKZ91795.1"/>
    <property type="molecule type" value="Genomic_DNA"/>
</dbReference>
<evidence type="ECO:0000256" key="4">
    <source>
        <dbReference type="ARBA" id="ARBA00022679"/>
    </source>
</evidence>
<keyword evidence="6" id="KW-0472">Membrane</keyword>
<comment type="similarity">
    <text evidence="2">Belongs to the CDP-glycerol glycerophosphotransferase family.</text>
</comment>
<evidence type="ECO:0000256" key="1">
    <source>
        <dbReference type="ARBA" id="ARBA00004202"/>
    </source>
</evidence>
<evidence type="ECO:0000256" key="2">
    <source>
        <dbReference type="ARBA" id="ARBA00010488"/>
    </source>
</evidence>
<dbReference type="PATRIC" id="fig|1396.433.peg.5940"/>
<feature type="domain" description="Glycosyltransferase 2-like" evidence="7">
    <location>
        <begin position="5"/>
        <end position="157"/>
    </location>
</feature>
<dbReference type="PANTHER" id="PTHR37316:SF3">
    <property type="entry name" value="TEICHOIC ACID GLYCEROL-PHOSPHATE TRANSFERASE"/>
    <property type="match status" value="1"/>
</dbReference>
<dbReference type="InterPro" id="IPR001173">
    <property type="entry name" value="Glyco_trans_2-like"/>
</dbReference>
<name>A0A0G8BWB7_9BACI</name>
<dbReference type="InterPro" id="IPR043149">
    <property type="entry name" value="TagF_N"/>
</dbReference>
<keyword evidence="3" id="KW-1003">Cell membrane</keyword>
<dbReference type="EC" id="2.7.8.12" evidence="8"/>
<dbReference type="InterPro" id="IPR051612">
    <property type="entry name" value="Teichoic_Acid_Biosynth"/>
</dbReference>
<dbReference type="GO" id="GO:0047355">
    <property type="term" value="F:CDP-glycerol glycerophosphotransferase activity"/>
    <property type="evidence" value="ECO:0007669"/>
    <property type="project" value="UniProtKB-EC"/>
</dbReference>
<dbReference type="SUPFAM" id="SSF53448">
    <property type="entry name" value="Nucleotide-diphospho-sugar transferases"/>
    <property type="match status" value="1"/>
</dbReference>